<dbReference type="Proteomes" id="UP000645865">
    <property type="component" value="Unassembled WGS sequence"/>
</dbReference>
<dbReference type="PANTHER" id="PTHR43788:SF8">
    <property type="entry name" value="DNA-BINDING PROTEIN SMUBP-2"/>
    <property type="match status" value="1"/>
</dbReference>
<evidence type="ECO:0000256" key="5">
    <source>
        <dbReference type="ARBA" id="ARBA00022840"/>
    </source>
</evidence>
<dbReference type="InterPro" id="IPR047187">
    <property type="entry name" value="SF1_C_Upf1"/>
</dbReference>
<dbReference type="InterPro" id="IPR041677">
    <property type="entry name" value="DNA2/NAM7_AAA_11"/>
</dbReference>
<keyword evidence="2" id="KW-0547">Nucleotide-binding</keyword>
<evidence type="ECO:0000256" key="7">
    <source>
        <dbReference type="SAM" id="MobiDB-lite"/>
    </source>
</evidence>
<feature type="domain" description="DNA2/NAM7 helicase helicase" evidence="8">
    <location>
        <begin position="281"/>
        <end position="834"/>
    </location>
</feature>
<dbReference type="Pfam" id="PF13087">
    <property type="entry name" value="AAA_12"/>
    <property type="match status" value="1"/>
</dbReference>
<feature type="compositionally biased region" description="Acidic residues" evidence="7">
    <location>
        <begin position="465"/>
        <end position="481"/>
    </location>
</feature>
<proteinExistence type="inferred from homology"/>
<evidence type="ECO:0000256" key="1">
    <source>
        <dbReference type="ARBA" id="ARBA00007913"/>
    </source>
</evidence>
<dbReference type="PANTHER" id="PTHR43788">
    <property type="entry name" value="DNA2/NAM7 HELICASE FAMILY MEMBER"/>
    <property type="match status" value="1"/>
</dbReference>
<protein>
    <submittedName>
        <fullName evidence="10">DNA helicase</fullName>
    </submittedName>
</protein>
<evidence type="ECO:0000256" key="3">
    <source>
        <dbReference type="ARBA" id="ARBA00022801"/>
    </source>
</evidence>
<accession>A0A8I1JEY4</accession>
<keyword evidence="3" id="KW-0378">Hydrolase</keyword>
<feature type="domain" description="DNA2/NAM7 helicase-like C-terminal" evidence="9">
    <location>
        <begin position="945"/>
        <end position="1046"/>
    </location>
</feature>
<dbReference type="InterPro" id="IPR050534">
    <property type="entry name" value="Coronavir_polyprotein_1ab"/>
</dbReference>
<dbReference type="GO" id="GO:0005524">
    <property type="term" value="F:ATP binding"/>
    <property type="evidence" value="ECO:0007669"/>
    <property type="project" value="UniProtKB-KW"/>
</dbReference>
<evidence type="ECO:0000256" key="4">
    <source>
        <dbReference type="ARBA" id="ARBA00022806"/>
    </source>
</evidence>
<dbReference type="SUPFAM" id="SSF52540">
    <property type="entry name" value="P-loop containing nucleoside triphosphate hydrolases"/>
    <property type="match status" value="1"/>
</dbReference>
<dbReference type="GO" id="GO:0016787">
    <property type="term" value="F:hydrolase activity"/>
    <property type="evidence" value="ECO:0007669"/>
    <property type="project" value="UniProtKB-KW"/>
</dbReference>
<organism evidence="10 11">
    <name type="scientific">Pseudomonas rhodesiae</name>
    <dbReference type="NCBI Taxonomy" id="76760"/>
    <lineage>
        <taxon>Bacteria</taxon>
        <taxon>Pseudomonadati</taxon>
        <taxon>Pseudomonadota</taxon>
        <taxon>Gammaproteobacteria</taxon>
        <taxon>Pseudomonadales</taxon>
        <taxon>Pseudomonadaceae</taxon>
        <taxon>Pseudomonas</taxon>
    </lineage>
</organism>
<dbReference type="CDD" id="cd18808">
    <property type="entry name" value="SF1_C_Upf1"/>
    <property type="match status" value="1"/>
</dbReference>
<feature type="coiled-coil region" evidence="6">
    <location>
        <begin position="533"/>
        <end position="574"/>
    </location>
</feature>
<evidence type="ECO:0000259" key="9">
    <source>
        <dbReference type="Pfam" id="PF13087"/>
    </source>
</evidence>
<dbReference type="RefSeq" id="WP_169903168.1">
    <property type="nucleotide sequence ID" value="NZ_JAAQXE010000007.1"/>
</dbReference>
<keyword evidence="4 10" id="KW-0347">Helicase</keyword>
<comment type="similarity">
    <text evidence="1">Belongs to the DNA2/NAM7 helicase family.</text>
</comment>
<evidence type="ECO:0000313" key="11">
    <source>
        <dbReference type="Proteomes" id="UP000645865"/>
    </source>
</evidence>
<gene>
    <name evidence="10" type="ORF">YA0853_17930</name>
</gene>
<dbReference type="InterPro" id="IPR041679">
    <property type="entry name" value="DNA2/NAM7-like_C"/>
</dbReference>
<dbReference type="EMBL" id="JAEILH010000027">
    <property type="protein sequence ID" value="MBI6625534.1"/>
    <property type="molecule type" value="Genomic_DNA"/>
</dbReference>
<dbReference type="InterPro" id="IPR027417">
    <property type="entry name" value="P-loop_NTPase"/>
</dbReference>
<dbReference type="GO" id="GO:0003678">
    <property type="term" value="F:DNA helicase activity"/>
    <property type="evidence" value="ECO:0007669"/>
    <property type="project" value="UniProtKB-ARBA"/>
</dbReference>
<dbReference type="Gene3D" id="3.40.50.300">
    <property type="entry name" value="P-loop containing nucleotide triphosphate hydrolases"/>
    <property type="match status" value="2"/>
</dbReference>
<reference evidence="10" key="1">
    <citation type="submission" date="2020-12" db="EMBL/GenBank/DDBJ databases">
        <title>Comparative genomic insights into the epidemiology and virulence of plant pathogenic Pseudomonads from Turkey.</title>
        <authorList>
            <person name="Dillon M."/>
            <person name="Ruiz-Bedoya T."/>
            <person name="Bendalovic-Torma C."/>
            <person name="Guttman K.M."/>
            <person name="Kwak H."/>
            <person name="Middleton M.A."/>
            <person name="Wang P.W."/>
            <person name="Horuz S."/>
            <person name="Aysan Y."/>
            <person name="Guttman D.S."/>
        </authorList>
    </citation>
    <scope>NUCLEOTIDE SEQUENCE</scope>
    <source>
        <strain evidence="10">S5_IA_3a</strain>
    </source>
</reference>
<comment type="caution">
    <text evidence="10">The sequence shown here is derived from an EMBL/GenBank/DDBJ whole genome shotgun (WGS) entry which is preliminary data.</text>
</comment>
<keyword evidence="6" id="KW-0175">Coiled coil</keyword>
<dbReference type="AlphaFoldDB" id="A0A8I1JEY4"/>
<keyword evidence="5" id="KW-0067">ATP-binding</keyword>
<name>A0A8I1JEY4_9PSED</name>
<sequence length="1077" mass="119766">MTRESITRYWHAVELLQPQSAPKIEKRDSLFASFLHDCNAARPVMPWAASSPAHGQPKPKDRVWSHTLFAHLYDSRRVAESLKQLYGADQGYKEPPKTRESALFALKFTEQGLMVQDSLVLSSEAWFLGRALANRDWTRGFDEEQNYLREDIKPLMGGPVDAAMLVELTEKIRNFLGLDDYFSAPERYTHRWRSTPIKIKNPAQEDDPLNSFLLADLADVADSLRNGITSAPLAQYLARHAPAQRLHIDDDDASLALIERLAPKQYPLGCWPAEHHLGLVHSQQLAVNTLLHTLSDGEGVLGINGPPGTGKTTLLRDLLAAVVTQRADALAALPRASAAFVDGTPERVSDGTDFQTVHALNPALFGFEMVIASSNNGAVENVTLELPQRDKIDPSWLPDADYFGELGELVSGKPAWGLISAALGSKARRRTFISRYFYGQPPRKPKASDLEEQAHDWLSALEAEELDDDQEEEDEPGEDSPEQARRGFLGWLGTQADISRTSAQRLSTWQQAVADYQAAKAHAEHLSADAQRINDHLQAVSALRAQIAEQEDALKRLTHTIKETDARIAQLDEREFKPAHDALQHSLNEVQRHLAGKPGFFANLLSLWGTQRRWNEVQGVIRSRHALAEESFEQVKRSAARLTGESKALNHLSAEHQQALGGLRERQRQQIEQITALAKACKAEHLLAWLRHGIIGRGEAIELIEPWSIRGWRQARARVFIQALKLHQCFFELEAKRVRANLYFINRVLQGARFQGVSRAAIRSSWASLFMLVPVLSSTFASFARSFGSLGVGEIGWLLVDEAGQATPQAAVGALWRARRAVLVGDPLQLKPIVTVSEAVLEHMRTRYGVDEYWLPTRQSAQTLADEATRWGRMMGPPQAKRWVGLPLVVHRRCDRPMYALANRIAYDGAMVFGTVPPSPAKETPASLATGWVQAHGPSSGNWVAAEGDTLMRLLAMLRQDGVKIADIAVVTPFQAVRDRLKELLPRKMLYGTIHTMQGKEAPVVIMVLGGSSENAGARDWVVSEPNLLNVAATRAKRRLYVIGDRNDWQKRALFCDVMTLLPHQALAPGRPSETNA</sequence>
<evidence type="ECO:0000313" key="10">
    <source>
        <dbReference type="EMBL" id="MBI6625534.1"/>
    </source>
</evidence>
<evidence type="ECO:0000259" key="8">
    <source>
        <dbReference type="Pfam" id="PF13086"/>
    </source>
</evidence>
<dbReference type="Pfam" id="PF13086">
    <property type="entry name" value="AAA_11"/>
    <property type="match status" value="1"/>
</dbReference>
<evidence type="ECO:0000256" key="6">
    <source>
        <dbReference type="SAM" id="Coils"/>
    </source>
</evidence>
<evidence type="ECO:0000256" key="2">
    <source>
        <dbReference type="ARBA" id="ARBA00022741"/>
    </source>
</evidence>
<feature type="region of interest" description="Disordered" evidence="7">
    <location>
        <begin position="465"/>
        <end position="484"/>
    </location>
</feature>